<reference evidence="5 6" key="1">
    <citation type="journal article" date="2010" name="Stand. Genomic Sci.">
        <title>Complete genome sequence of Denitrovibrio acetiphilus type strain (N2460).</title>
        <authorList>
            <person name="Kiss H."/>
            <person name="Lang E."/>
            <person name="Lapidus A."/>
            <person name="Copeland A."/>
            <person name="Nolan M."/>
            <person name="Glavina Del Rio T."/>
            <person name="Chen F."/>
            <person name="Lucas S."/>
            <person name="Tice H."/>
            <person name="Cheng J.F."/>
            <person name="Han C."/>
            <person name="Goodwin L."/>
            <person name="Pitluck S."/>
            <person name="Liolios K."/>
            <person name="Pati A."/>
            <person name="Ivanova N."/>
            <person name="Mavromatis K."/>
            <person name="Chen A."/>
            <person name="Palaniappan K."/>
            <person name="Land M."/>
            <person name="Hauser L."/>
            <person name="Chang Y.J."/>
            <person name="Jeffries C.D."/>
            <person name="Detter J.C."/>
            <person name="Brettin T."/>
            <person name="Spring S."/>
            <person name="Rohde M."/>
            <person name="Goker M."/>
            <person name="Woyke T."/>
            <person name="Bristow J."/>
            <person name="Eisen J.A."/>
            <person name="Markowitz V."/>
            <person name="Hugenholtz P."/>
            <person name="Kyrpides N.C."/>
            <person name="Klenk H.P."/>
        </authorList>
    </citation>
    <scope>NUCLEOTIDE SEQUENCE [LARGE SCALE GENOMIC DNA]</scope>
    <source>
        <strain evidence="6">DSM 12809 / NBRC 114555 / N2460</strain>
    </source>
</reference>
<dbReference type="InterPro" id="IPR050287">
    <property type="entry name" value="MTA/SAH_deaminase"/>
</dbReference>
<dbReference type="InterPro" id="IPR006680">
    <property type="entry name" value="Amidohydro-rel"/>
</dbReference>
<dbReference type="InterPro" id="IPR032466">
    <property type="entry name" value="Metal_Hydrolase"/>
</dbReference>
<sequence length="433" mass="47770">MKRKAYYADYIYFEGKIHNDCYLLVTGDKIQGISNHADEEGASGYDIEHFHNSAIFPGLINTHTHLPMGFFRGMADDLPLMEWLQKHIWPAEGKWLSEDFVREASELAAIEMIKSGTTSSCDMYFVSDIIASVIKTSGLKAVIGVGVLDFPTKFGTGAEDYISKASDLYLKYKDCRQINISLCPHAPYTVSPDTYAKCVEFCGKHDLLLHTHLAEASDERPNAIEKYGKSTVQIMDEVGAFDLNKSIFAHCVHLTPDEIELMGSKKVNIALNIQSNMKLGNGFAPAQALMDAGANLTIGTDGAASNNDLDMISEMQTQALVHKGVQQSATAFSADTVLRMGTCNGAKGLGLKKTGELKRGNMADFIVVSFDEPHMTPVYNPVSHLVYSAKSSDITHTYVNGQCLMKDREVLTLDETKVKDNARKWAQKIKDNK</sequence>
<dbReference type="Gene3D" id="3.20.20.140">
    <property type="entry name" value="Metal-dependent hydrolases"/>
    <property type="match status" value="1"/>
</dbReference>
<evidence type="ECO:0000259" key="4">
    <source>
        <dbReference type="Pfam" id="PF01979"/>
    </source>
</evidence>
<proteinExistence type="predicted"/>
<feature type="domain" description="Amidohydrolase-related" evidence="4">
    <location>
        <begin position="55"/>
        <end position="402"/>
    </location>
</feature>
<dbReference type="EMBL" id="CP001968">
    <property type="protein sequence ID" value="ADD68149.1"/>
    <property type="molecule type" value="Genomic_DNA"/>
</dbReference>
<dbReference type="InterPro" id="IPR011059">
    <property type="entry name" value="Metal-dep_hydrolase_composite"/>
</dbReference>
<organism evidence="5 6">
    <name type="scientific">Denitrovibrio acetiphilus (strain DSM 12809 / NBRC 114555 / N2460)</name>
    <dbReference type="NCBI Taxonomy" id="522772"/>
    <lineage>
        <taxon>Bacteria</taxon>
        <taxon>Pseudomonadati</taxon>
        <taxon>Deferribacterota</taxon>
        <taxon>Deferribacteres</taxon>
        <taxon>Deferribacterales</taxon>
        <taxon>Geovibrionaceae</taxon>
        <taxon>Denitrovibrio</taxon>
    </lineage>
</organism>
<dbReference type="Proteomes" id="UP000002012">
    <property type="component" value="Chromosome"/>
</dbReference>
<dbReference type="FunCoup" id="D4H800">
    <property type="interactions" value="339"/>
</dbReference>
<dbReference type="PaxDb" id="522772-Dacet_1379"/>
<keyword evidence="2 5" id="KW-0378">Hydrolase</keyword>
<dbReference type="OrthoDB" id="9807210at2"/>
<name>D4H800_DENA2</name>
<dbReference type="GO" id="GO:0016814">
    <property type="term" value="F:hydrolase activity, acting on carbon-nitrogen (but not peptide) bonds, in cyclic amidines"/>
    <property type="evidence" value="ECO:0007669"/>
    <property type="project" value="UniProtKB-ARBA"/>
</dbReference>
<dbReference type="eggNOG" id="COG0402">
    <property type="taxonomic scope" value="Bacteria"/>
</dbReference>
<dbReference type="GO" id="GO:0046872">
    <property type="term" value="F:metal ion binding"/>
    <property type="evidence" value="ECO:0007669"/>
    <property type="project" value="UniProtKB-KW"/>
</dbReference>
<dbReference type="HOGENOM" id="CLU_012358_2_0_0"/>
<dbReference type="AlphaFoldDB" id="D4H800"/>
<protein>
    <submittedName>
        <fullName evidence="5">Amidohydrolase</fullName>
    </submittedName>
</protein>
<dbReference type="SUPFAM" id="SSF51556">
    <property type="entry name" value="Metallo-dependent hydrolases"/>
    <property type="match status" value="1"/>
</dbReference>
<dbReference type="InParanoid" id="D4H800"/>
<evidence type="ECO:0000256" key="2">
    <source>
        <dbReference type="ARBA" id="ARBA00022801"/>
    </source>
</evidence>
<dbReference type="FunFam" id="3.20.20.140:FF:000014">
    <property type="entry name" value="5-methylthioadenosine/S-adenosylhomocysteine deaminase"/>
    <property type="match status" value="1"/>
</dbReference>
<evidence type="ECO:0000256" key="3">
    <source>
        <dbReference type="ARBA" id="ARBA00022833"/>
    </source>
</evidence>
<evidence type="ECO:0000313" key="6">
    <source>
        <dbReference type="Proteomes" id="UP000002012"/>
    </source>
</evidence>
<dbReference type="PANTHER" id="PTHR43794:SF11">
    <property type="entry name" value="AMIDOHYDROLASE-RELATED DOMAIN-CONTAINING PROTEIN"/>
    <property type="match status" value="1"/>
</dbReference>
<evidence type="ECO:0000256" key="1">
    <source>
        <dbReference type="ARBA" id="ARBA00022723"/>
    </source>
</evidence>
<dbReference type="PANTHER" id="PTHR43794">
    <property type="entry name" value="AMINOHYDROLASE SSNA-RELATED"/>
    <property type="match status" value="1"/>
</dbReference>
<dbReference type="SUPFAM" id="SSF51338">
    <property type="entry name" value="Composite domain of metallo-dependent hydrolases"/>
    <property type="match status" value="1"/>
</dbReference>
<keyword evidence="6" id="KW-1185">Reference proteome</keyword>
<dbReference type="Gene3D" id="2.30.40.10">
    <property type="entry name" value="Urease, subunit C, domain 1"/>
    <property type="match status" value="1"/>
</dbReference>
<dbReference type="STRING" id="522772.Dacet_1379"/>
<gene>
    <name evidence="5" type="ordered locus">Dacet_1379</name>
</gene>
<dbReference type="RefSeq" id="WP_013010670.1">
    <property type="nucleotide sequence ID" value="NC_013943.1"/>
</dbReference>
<accession>D4H800</accession>
<dbReference type="KEGG" id="dap:Dacet_1379"/>
<dbReference type="Pfam" id="PF01979">
    <property type="entry name" value="Amidohydro_1"/>
    <property type="match status" value="1"/>
</dbReference>
<keyword evidence="3" id="KW-0862">Zinc</keyword>
<dbReference type="GO" id="GO:0019239">
    <property type="term" value="F:deaminase activity"/>
    <property type="evidence" value="ECO:0007669"/>
    <property type="project" value="UniProtKB-ARBA"/>
</dbReference>
<keyword evidence="1" id="KW-0479">Metal-binding</keyword>
<dbReference type="CDD" id="cd01298">
    <property type="entry name" value="ATZ_TRZ_like"/>
    <property type="match status" value="1"/>
</dbReference>
<evidence type="ECO:0000313" key="5">
    <source>
        <dbReference type="EMBL" id="ADD68149.1"/>
    </source>
</evidence>